<dbReference type="EMBL" id="LS974620">
    <property type="protein sequence ID" value="CAG7906583.1"/>
    <property type="molecule type" value="Genomic_DNA"/>
</dbReference>
<dbReference type="EMBL" id="LR031576">
    <property type="protein sequence ID" value="VDD12533.1"/>
    <property type="molecule type" value="Genomic_DNA"/>
</dbReference>
<evidence type="ECO:0000313" key="1">
    <source>
        <dbReference type="EMBL" id="CAG7906583.1"/>
    </source>
</evidence>
<organism evidence="2">
    <name type="scientific">Brassica campestris</name>
    <name type="common">Field mustard</name>
    <dbReference type="NCBI Taxonomy" id="3711"/>
    <lineage>
        <taxon>Eukaryota</taxon>
        <taxon>Viridiplantae</taxon>
        <taxon>Streptophyta</taxon>
        <taxon>Embryophyta</taxon>
        <taxon>Tracheophyta</taxon>
        <taxon>Spermatophyta</taxon>
        <taxon>Magnoliopsida</taxon>
        <taxon>eudicotyledons</taxon>
        <taxon>Gunneridae</taxon>
        <taxon>Pentapetalae</taxon>
        <taxon>rosids</taxon>
        <taxon>malvids</taxon>
        <taxon>Brassicales</taxon>
        <taxon>Brassicaceae</taxon>
        <taxon>Brassiceae</taxon>
        <taxon>Brassica</taxon>
    </lineage>
</organism>
<dbReference type="AlphaFoldDB" id="A0A3P6C2T2"/>
<gene>
    <name evidence="2" type="ORF">BRAA04T17011Z</name>
    <name evidence="1" type="ORF">BRAPAZ1V2_A04P14840.2</name>
</gene>
<dbReference type="Gramene" id="A04p14840.2_BraZ1">
    <property type="protein sequence ID" value="A04p14840.2_BraZ1.CDS.1"/>
    <property type="gene ID" value="A04g14840.2_BraZ1"/>
</dbReference>
<accession>A0A3P6C2T2</accession>
<sequence>MLWAVESLCNMKQRNVQTETLLHPVRFPEVQHIVESINKPTSSAGFLVSVSCGCGKRRSALAS</sequence>
<reference evidence="2" key="1">
    <citation type="submission" date="2018-11" db="EMBL/GenBank/DDBJ databases">
        <authorList>
            <consortium name="Genoscope - CEA"/>
            <person name="William W."/>
        </authorList>
    </citation>
    <scope>NUCLEOTIDE SEQUENCE</scope>
</reference>
<proteinExistence type="predicted"/>
<dbReference type="Proteomes" id="UP000694005">
    <property type="component" value="Chromosome A04"/>
</dbReference>
<name>A0A3P6C2T2_BRACM</name>
<evidence type="ECO:0000313" key="2">
    <source>
        <dbReference type="EMBL" id="VDD12533.1"/>
    </source>
</evidence>
<protein>
    <submittedName>
        <fullName evidence="1">Uncharacterized protein</fullName>
    </submittedName>
</protein>